<organism evidence="1">
    <name type="scientific">Bactrocera latifrons</name>
    <name type="common">Malaysian fruit fly</name>
    <name type="synonym">Chaetodacus latifrons</name>
    <dbReference type="NCBI Taxonomy" id="174628"/>
    <lineage>
        <taxon>Eukaryota</taxon>
        <taxon>Metazoa</taxon>
        <taxon>Ecdysozoa</taxon>
        <taxon>Arthropoda</taxon>
        <taxon>Hexapoda</taxon>
        <taxon>Insecta</taxon>
        <taxon>Pterygota</taxon>
        <taxon>Neoptera</taxon>
        <taxon>Endopterygota</taxon>
        <taxon>Diptera</taxon>
        <taxon>Brachycera</taxon>
        <taxon>Muscomorpha</taxon>
        <taxon>Tephritoidea</taxon>
        <taxon>Tephritidae</taxon>
        <taxon>Bactrocera</taxon>
        <taxon>Bactrocera</taxon>
    </lineage>
</organism>
<dbReference type="AlphaFoldDB" id="A0A0K8VVL7"/>
<accession>A0A0K8VVL7</accession>
<dbReference type="OrthoDB" id="6626714at2759"/>
<dbReference type="EMBL" id="GDHF01009392">
    <property type="protein sequence ID" value="JAI42922.1"/>
    <property type="molecule type" value="Transcribed_RNA"/>
</dbReference>
<gene>
    <name evidence="1" type="ORF">c2_g1_i4</name>
</gene>
<protein>
    <submittedName>
        <fullName evidence="1">Uncharacterized protein</fullName>
    </submittedName>
</protein>
<sequence length="125" mass="14181">MTDIKGRSKVERIAVLISYDRTSKFLGAPKIQSSTGANISETVYQRLVDWNIVELVKGISYDTTAVNTGVKNGAAVLLEKKLQRNLTHLPCRHHMYEIILRNVFESKMMLNSAPEILLFERFVKA</sequence>
<reference evidence="1" key="1">
    <citation type="submission" date="2015-06" db="EMBL/GenBank/DDBJ databases">
        <authorList>
            <person name="Hoefler B.C."/>
            <person name="Straight P.D."/>
        </authorList>
    </citation>
    <scope>NUCLEOTIDE SEQUENCE</scope>
</reference>
<name>A0A0K8VVL7_BACLA</name>
<proteinExistence type="predicted"/>
<evidence type="ECO:0000313" key="1">
    <source>
        <dbReference type="EMBL" id="JAI42922.1"/>
    </source>
</evidence>